<feature type="coiled-coil region" evidence="1">
    <location>
        <begin position="34"/>
        <end position="110"/>
    </location>
</feature>
<dbReference type="InterPro" id="IPR040300">
    <property type="entry name" value="At3g49055-like"/>
</dbReference>
<dbReference type="EMBL" id="JBEAFC010000003">
    <property type="protein sequence ID" value="KAL1565226.1"/>
    <property type="molecule type" value="Genomic_DNA"/>
</dbReference>
<evidence type="ECO:0000256" key="1">
    <source>
        <dbReference type="SAM" id="Coils"/>
    </source>
</evidence>
<evidence type="ECO:0000313" key="3">
    <source>
        <dbReference type="EMBL" id="KAL1565226.1"/>
    </source>
</evidence>
<feature type="region of interest" description="Disordered" evidence="2">
    <location>
        <begin position="138"/>
        <end position="158"/>
    </location>
</feature>
<protein>
    <submittedName>
        <fullName evidence="3">Paramyosin</fullName>
    </submittedName>
</protein>
<evidence type="ECO:0000256" key="2">
    <source>
        <dbReference type="SAM" id="MobiDB-lite"/>
    </source>
</evidence>
<gene>
    <name evidence="3" type="ORF">AAHA92_07469</name>
</gene>
<name>A0ABD1ID44_SALDI</name>
<keyword evidence="4" id="KW-1185">Reference proteome</keyword>
<dbReference type="PANTHER" id="PTHR34937:SF1">
    <property type="entry name" value="PARAMYOSIN"/>
    <property type="match status" value="1"/>
</dbReference>
<organism evidence="3 4">
    <name type="scientific">Salvia divinorum</name>
    <name type="common">Maria pastora</name>
    <name type="synonym">Diviner's sage</name>
    <dbReference type="NCBI Taxonomy" id="28513"/>
    <lineage>
        <taxon>Eukaryota</taxon>
        <taxon>Viridiplantae</taxon>
        <taxon>Streptophyta</taxon>
        <taxon>Embryophyta</taxon>
        <taxon>Tracheophyta</taxon>
        <taxon>Spermatophyta</taxon>
        <taxon>Magnoliopsida</taxon>
        <taxon>eudicotyledons</taxon>
        <taxon>Gunneridae</taxon>
        <taxon>Pentapetalae</taxon>
        <taxon>asterids</taxon>
        <taxon>lamiids</taxon>
        <taxon>Lamiales</taxon>
        <taxon>Lamiaceae</taxon>
        <taxon>Nepetoideae</taxon>
        <taxon>Mentheae</taxon>
        <taxon>Salviinae</taxon>
        <taxon>Salvia</taxon>
        <taxon>Salvia subgen. Calosphace</taxon>
    </lineage>
</organism>
<sequence>MVEGLMMDIAGAEEEIMRWKIAALQEADAGKAIEQEYISQLASVRQELEEASQAVIESEKKLKLKEETAEAAMAARYAAERSLRLADTRASRLRDRVEELTRQLDDLDTREASRTGLNRPRYACWPWQWLGLDYVGSTHRPEPPEQTANEMELSEPLI</sequence>
<dbReference type="Proteomes" id="UP001567538">
    <property type="component" value="Unassembled WGS sequence"/>
</dbReference>
<accession>A0ABD1ID44</accession>
<dbReference type="AlphaFoldDB" id="A0ABD1ID44"/>
<dbReference type="PANTHER" id="PTHR34937">
    <property type="entry name" value="OS08G0559800 PROTEIN"/>
    <property type="match status" value="1"/>
</dbReference>
<proteinExistence type="predicted"/>
<evidence type="ECO:0000313" key="4">
    <source>
        <dbReference type="Proteomes" id="UP001567538"/>
    </source>
</evidence>
<keyword evidence="1" id="KW-0175">Coiled coil</keyword>
<comment type="caution">
    <text evidence="3">The sequence shown here is derived from an EMBL/GenBank/DDBJ whole genome shotgun (WGS) entry which is preliminary data.</text>
</comment>
<reference evidence="3 4" key="1">
    <citation type="submission" date="2024-06" db="EMBL/GenBank/DDBJ databases">
        <title>A chromosome level genome sequence of Diviner's sage (Salvia divinorum).</title>
        <authorList>
            <person name="Ford S.A."/>
            <person name="Ro D.-K."/>
            <person name="Ness R.W."/>
            <person name="Phillips M.A."/>
        </authorList>
    </citation>
    <scope>NUCLEOTIDE SEQUENCE [LARGE SCALE GENOMIC DNA]</scope>
    <source>
        <strain evidence="3">SAF-2024a</strain>
        <tissue evidence="3">Leaf</tissue>
    </source>
</reference>